<dbReference type="AlphaFoldDB" id="A0A922KXW2"/>
<proteinExistence type="predicted"/>
<comment type="cofactor">
    <cofactor evidence="2">
        <name>Mg(2+)</name>
        <dbReference type="ChEBI" id="CHEBI:18420"/>
    </cofactor>
</comment>
<keyword evidence="8" id="KW-0413">Isomerase</keyword>
<protein>
    <recommendedName>
        <fullName evidence="3">DNA topoisomerase (ATP-hydrolyzing)</fullName>
        <ecNumber evidence="3">5.6.2.2</ecNumber>
    </recommendedName>
</protein>
<dbReference type="GO" id="GO:0006265">
    <property type="term" value="P:DNA topological change"/>
    <property type="evidence" value="ECO:0007669"/>
    <property type="project" value="InterPro"/>
</dbReference>
<dbReference type="PANTHER" id="PTHR10169">
    <property type="entry name" value="DNA TOPOISOMERASE/GYRASE"/>
    <property type="match status" value="1"/>
</dbReference>
<gene>
    <name evidence="11" type="primary">TOP2B_30</name>
    <name evidence="11" type="ORF">DERF_015055</name>
</gene>
<organism evidence="11 12">
    <name type="scientific">Dermatophagoides farinae</name>
    <name type="common">American house dust mite</name>
    <dbReference type="NCBI Taxonomy" id="6954"/>
    <lineage>
        <taxon>Eukaryota</taxon>
        <taxon>Metazoa</taxon>
        <taxon>Ecdysozoa</taxon>
        <taxon>Arthropoda</taxon>
        <taxon>Chelicerata</taxon>
        <taxon>Arachnida</taxon>
        <taxon>Acari</taxon>
        <taxon>Acariformes</taxon>
        <taxon>Sarcoptiformes</taxon>
        <taxon>Astigmata</taxon>
        <taxon>Psoroptidia</taxon>
        <taxon>Analgoidea</taxon>
        <taxon>Pyroglyphidae</taxon>
        <taxon>Dermatophagoidinae</taxon>
        <taxon>Dermatophagoides</taxon>
    </lineage>
</organism>
<evidence type="ECO:0000313" key="11">
    <source>
        <dbReference type="EMBL" id="KAH9494365.1"/>
    </source>
</evidence>
<dbReference type="Gene3D" id="3.40.50.670">
    <property type="match status" value="1"/>
</dbReference>
<evidence type="ECO:0000256" key="6">
    <source>
        <dbReference type="ARBA" id="ARBA00023029"/>
    </source>
</evidence>
<reference evidence="11" key="1">
    <citation type="submission" date="2013-05" db="EMBL/GenBank/DDBJ databases">
        <authorList>
            <person name="Yim A.K.Y."/>
            <person name="Chan T.F."/>
            <person name="Ji K.M."/>
            <person name="Liu X.Y."/>
            <person name="Zhou J.W."/>
            <person name="Li R.Q."/>
            <person name="Yang K.Y."/>
            <person name="Li J."/>
            <person name="Li M."/>
            <person name="Law P.T.W."/>
            <person name="Wu Y.L."/>
            <person name="Cai Z.L."/>
            <person name="Qin H."/>
            <person name="Bao Y."/>
            <person name="Leung R.K.K."/>
            <person name="Ng P.K.S."/>
            <person name="Zou J."/>
            <person name="Zhong X.J."/>
            <person name="Ran P.X."/>
            <person name="Zhong N.S."/>
            <person name="Liu Z.G."/>
            <person name="Tsui S.K.W."/>
        </authorList>
    </citation>
    <scope>NUCLEOTIDE SEQUENCE</scope>
    <source>
        <strain evidence="11">Derf</strain>
        <tissue evidence="11">Whole organism</tissue>
    </source>
</reference>
<sequence>MNEFIEYDEKVKSQSISSNFGSNEKSEKAKSAKEKKKFKNGFKCSFCHKIGHKFGYFEKIIDQIKWNNTVNLNKVLRYEFDCDKDEFMLIDKCQYLGNNEIFLELKKSSVSKNLVTLNLKSKSKKIYVWSQKNLNSLTEWWKFLRLITPVINVFNGDNFYRSFYSIPQFTEWRKKTTNYKTYEIEYLKGLGGSSPEQAKDYFANMEHQRIEFNFVRISRLPHSTCEAELTAALEGWKNAEPIRQLLQEFGINTPNILHVDNSAAISIMDNNAFKRSRYFAYDQKLLVSKMKGDNQVKVTRISSSDQLADALTKPLCKIKLNVFTSLIKNIGFVSSSFDPCLYVKFVGNNLPTMVTLYVDDGLICAPKIENIDFIICHLKGSFELKVLKSGNYLGLEFKRDESKREIYLCFNKGECYD</sequence>
<dbReference type="InterPro" id="IPR031660">
    <property type="entry name" value="TOPRIM_C"/>
</dbReference>
<dbReference type="Gene3D" id="3.30.1490.30">
    <property type="match status" value="1"/>
</dbReference>
<comment type="catalytic activity">
    <reaction evidence="1">
        <text>ATP-dependent breakage, passage and rejoining of double-stranded DNA.</text>
        <dbReference type="EC" id="5.6.2.2"/>
    </reaction>
</comment>
<dbReference type="EC" id="5.6.2.2" evidence="3"/>
<evidence type="ECO:0000256" key="7">
    <source>
        <dbReference type="ARBA" id="ARBA00023125"/>
    </source>
</evidence>
<dbReference type="InterPro" id="IPR013760">
    <property type="entry name" value="Topo_IIA-like_dom_sf"/>
</dbReference>
<keyword evidence="6" id="KW-0799">Topoisomerase</keyword>
<dbReference type="PANTHER" id="PTHR10169:SF38">
    <property type="entry name" value="DNA TOPOISOMERASE 2"/>
    <property type="match status" value="1"/>
</dbReference>
<accession>A0A922KXW2</accession>
<dbReference type="SUPFAM" id="SSF56719">
    <property type="entry name" value="Type II DNA topoisomerase"/>
    <property type="match status" value="1"/>
</dbReference>
<dbReference type="Pfam" id="PF16898">
    <property type="entry name" value="TOPRIM_C"/>
    <property type="match status" value="1"/>
</dbReference>
<dbReference type="GO" id="GO:0000819">
    <property type="term" value="P:sister chromatid segregation"/>
    <property type="evidence" value="ECO:0007669"/>
    <property type="project" value="TreeGrafter"/>
</dbReference>
<evidence type="ECO:0000256" key="1">
    <source>
        <dbReference type="ARBA" id="ARBA00000185"/>
    </source>
</evidence>
<dbReference type="EMBL" id="ASGP02000008">
    <property type="protein sequence ID" value="KAH9494365.1"/>
    <property type="molecule type" value="Genomic_DNA"/>
</dbReference>
<dbReference type="GO" id="GO:0005524">
    <property type="term" value="F:ATP binding"/>
    <property type="evidence" value="ECO:0007669"/>
    <property type="project" value="UniProtKB-KW"/>
</dbReference>
<dbReference type="InterPro" id="IPR013759">
    <property type="entry name" value="Topo_IIA_B_C"/>
</dbReference>
<evidence type="ECO:0000256" key="4">
    <source>
        <dbReference type="ARBA" id="ARBA00022741"/>
    </source>
</evidence>
<evidence type="ECO:0000256" key="3">
    <source>
        <dbReference type="ARBA" id="ARBA00012895"/>
    </source>
</evidence>
<dbReference type="GO" id="GO:0005634">
    <property type="term" value="C:nucleus"/>
    <property type="evidence" value="ECO:0007669"/>
    <property type="project" value="TreeGrafter"/>
</dbReference>
<dbReference type="CDD" id="cd09272">
    <property type="entry name" value="RNase_HI_RT_Ty1"/>
    <property type="match status" value="1"/>
</dbReference>
<dbReference type="GO" id="GO:0000712">
    <property type="term" value="P:resolution of meiotic recombination intermediates"/>
    <property type="evidence" value="ECO:0007669"/>
    <property type="project" value="TreeGrafter"/>
</dbReference>
<reference evidence="11" key="2">
    <citation type="journal article" date="2022" name="Res Sq">
        <title>Comparative Genomics Reveals Insights into the Divergent Evolution of Astigmatic Mites and Household Pest Adaptations.</title>
        <authorList>
            <person name="Xiong Q."/>
            <person name="Wan A.T.-Y."/>
            <person name="Liu X.-Y."/>
            <person name="Fung C.S.-H."/>
            <person name="Xiao X."/>
            <person name="Malainual N."/>
            <person name="Hou J."/>
            <person name="Wang L."/>
            <person name="Wang M."/>
            <person name="Yang K."/>
            <person name="Cui Y."/>
            <person name="Leung E."/>
            <person name="Nong W."/>
            <person name="Shin S.-K."/>
            <person name="Au S."/>
            <person name="Jeong K.Y."/>
            <person name="Chew F.T."/>
            <person name="Hui J."/>
            <person name="Leung T.F."/>
            <person name="Tungtrongchitr A."/>
            <person name="Zhong N."/>
            <person name="Liu Z."/>
            <person name="Tsui S."/>
        </authorList>
    </citation>
    <scope>NUCLEOTIDE SEQUENCE</scope>
    <source>
        <strain evidence="11">Derf</strain>
        <tissue evidence="11">Whole organism</tissue>
    </source>
</reference>
<comment type="caution">
    <text evidence="11">The sequence shown here is derived from an EMBL/GenBank/DDBJ whole genome shotgun (WGS) entry which is preliminary data.</text>
</comment>
<name>A0A922KXW2_DERFA</name>
<keyword evidence="7" id="KW-0238">DNA-binding</keyword>
<evidence type="ECO:0000256" key="8">
    <source>
        <dbReference type="ARBA" id="ARBA00023235"/>
    </source>
</evidence>
<keyword evidence="5" id="KW-0067">ATP-binding</keyword>
<keyword evidence="4" id="KW-0547">Nucleotide-binding</keyword>
<evidence type="ECO:0000259" key="10">
    <source>
        <dbReference type="Pfam" id="PF16898"/>
    </source>
</evidence>
<feature type="region of interest" description="Disordered" evidence="9">
    <location>
        <begin position="1"/>
        <end position="28"/>
    </location>
</feature>
<evidence type="ECO:0000256" key="2">
    <source>
        <dbReference type="ARBA" id="ARBA00001946"/>
    </source>
</evidence>
<evidence type="ECO:0000313" key="12">
    <source>
        <dbReference type="Proteomes" id="UP000790347"/>
    </source>
</evidence>
<dbReference type="GO" id="GO:0003677">
    <property type="term" value="F:DNA binding"/>
    <property type="evidence" value="ECO:0007669"/>
    <property type="project" value="UniProtKB-KW"/>
</dbReference>
<feature type="domain" description="C-terminal associated" evidence="10">
    <location>
        <begin position="146"/>
        <end position="214"/>
    </location>
</feature>
<dbReference type="GO" id="GO:0003918">
    <property type="term" value="F:DNA topoisomerase type II (double strand cut, ATP-hydrolyzing) activity"/>
    <property type="evidence" value="ECO:0007669"/>
    <property type="project" value="UniProtKB-EC"/>
</dbReference>
<dbReference type="InterPro" id="IPR050634">
    <property type="entry name" value="DNA_Topoisomerase_II"/>
</dbReference>
<evidence type="ECO:0000256" key="5">
    <source>
        <dbReference type="ARBA" id="ARBA00022840"/>
    </source>
</evidence>
<keyword evidence="12" id="KW-1185">Reference proteome</keyword>
<dbReference type="Proteomes" id="UP000790347">
    <property type="component" value="Unassembled WGS sequence"/>
</dbReference>
<evidence type="ECO:0000256" key="9">
    <source>
        <dbReference type="SAM" id="MobiDB-lite"/>
    </source>
</evidence>